<dbReference type="EMBL" id="CP104213">
    <property type="protein sequence ID" value="UWX63626.1"/>
    <property type="molecule type" value="Genomic_DNA"/>
</dbReference>
<evidence type="ECO:0000313" key="2">
    <source>
        <dbReference type="Proteomes" id="UP001060261"/>
    </source>
</evidence>
<evidence type="ECO:0000313" key="1">
    <source>
        <dbReference type="EMBL" id="UWX63626.1"/>
    </source>
</evidence>
<name>A0ABY5YFA6_9DEIO</name>
<gene>
    <name evidence="1" type="ORF">N0D28_12945</name>
</gene>
<organism evidence="1 2">
    <name type="scientific">Deinococcus rubellus</name>
    <dbReference type="NCBI Taxonomy" id="1889240"/>
    <lineage>
        <taxon>Bacteria</taxon>
        <taxon>Thermotogati</taxon>
        <taxon>Deinococcota</taxon>
        <taxon>Deinococci</taxon>
        <taxon>Deinococcales</taxon>
        <taxon>Deinococcaceae</taxon>
        <taxon>Deinococcus</taxon>
    </lineage>
</organism>
<dbReference type="RefSeq" id="WP_260559909.1">
    <property type="nucleotide sequence ID" value="NZ_BAABEC010000074.1"/>
</dbReference>
<protein>
    <submittedName>
        <fullName evidence="1">Uncharacterized protein</fullName>
    </submittedName>
</protein>
<dbReference type="Proteomes" id="UP001060261">
    <property type="component" value="Chromosome"/>
</dbReference>
<sequence length="84" mass="9330">MLTGVAKPFILKASKGESEVSSIVCTWVPGTTDTIRLMTRQKTLKIKLRQVVSLLGPQAVNDLYLRGRFSKTVTPEELEQLLKA</sequence>
<proteinExistence type="predicted"/>
<reference evidence="1" key="1">
    <citation type="submission" date="2022-09" db="EMBL/GenBank/DDBJ databases">
        <title>genome sequence of Deinococcus rubellus.</title>
        <authorList>
            <person name="Srinivasan S."/>
        </authorList>
    </citation>
    <scope>NUCLEOTIDE SEQUENCE</scope>
    <source>
        <strain evidence="1">Ant6</strain>
    </source>
</reference>
<keyword evidence="2" id="KW-1185">Reference proteome</keyword>
<accession>A0ABY5YFA6</accession>